<dbReference type="KEGG" id="dpl:KGM_205182"/>
<reference evidence="1 2" key="1">
    <citation type="journal article" date="2011" name="Cell">
        <title>The monarch butterfly genome yields insights into long-distance migration.</title>
        <authorList>
            <person name="Zhan S."/>
            <person name="Merlin C."/>
            <person name="Boore J.L."/>
            <person name="Reppert S.M."/>
        </authorList>
    </citation>
    <scope>NUCLEOTIDE SEQUENCE [LARGE SCALE GENOMIC DNA]</scope>
    <source>
        <strain evidence="1">F-2</strain>
    </source>
</reference>
<name>A0A212EY20_DANPL</name>
<sequence>MPKKYDPNALWVVLSENNDGNLFNVYPKLLAEILLQEDAARQGGDSSEAERLVLPSDKDWRLTQYFNLVAMQKTLDTQQPPPCSNFPIPLPLCEHVNVLQ</sequence>
<dbReference type="AlphaFoldDB" id="A0A212EY20"/>
<evidence type="ECO:0000313" key="1">
    <source>
        <dbReference type="EMBL" id="OWR46393.1"/>
    </source>
</evidence>
<dbReference type="EMBL" id="AGBW02011630">
    <property type="protein sequence ID" value="OWR46393.1"/>
    <property type="molecule type" value="Genomic_DNA"/>
</dbReference>
<comment type="caution">
    <text evidence="1">The sequence shown here is derived from an EMBL/GenBank/DDBJ whole genome shotgun (WGS) entry which is preliminary data.</text>
</comment>
<organism evidence="1 2">
    <name type="scientific">Danaus plexippus plexippus</name>
    <dbReference type="NCBI Taxonomy" id="278856"/>
    <lineage>
        <taxon>Eukaryota</taxon>
        <taxon>Metazoa</taxon>
        <taxon>Ecdysozoa</taxon>
        <taxon>Arthropoda</taxon>
        <taxon>Hexapoda</taxon>
        <taxon>Insecta</taxon>
        <taxon>Pterygota</taxon>
        <taxon>Neoptera</taxon>
        <taxon>Endopterygota</taxon>
        <taxon>Lepidoptera</taxon>
        <taxon>Glossata</taxon>
        <taxon>Ditrysia</taxon>
        <taxon>Papilionoidea</taxon>
        <taxon>Nymphalidae</taxon>
        <taxon>Danainae</taxon>
        <taxon>Danaini</taxon>
        <taxon>Danaina</taxon>
        <taxon>Danaus</taxon>
        <taxon>Danaus</taxon>
    </lineage>
</organism>
<dbReference type="InParanoid" id="A0A212EY20"/>
<protein>
    <submittedName>
        <fullName evidence="1">Uncharacterized protein</fullName>
    </submittedName>
</protein>
<keyword evidence="2" id="KW-1185">Reference proteome</keyword>
<proteinExistence type="predicted"/>
<accession>A0A212EY20</accession>
<dbReference type="Proteomes" id="UP000007151">
    <property type="component" value="Unassembled WGS sequence"/>
</dbReference>
<evidence type="ECO:0000313" key="2">
    <source>
        <dbReference type="Proteomes" id="UP000007151"/>
    </source>
</evidence>
<gene>
    <name evidence="1" type="ORF">KGM_205182</name>
</gene>